<name>A0AAV9BFE5_ACOGR</name>
<reference evidence="2" key="2">
    <citation type="submission" date="2023-06" db="EMBL/GenBank/DDBJ databases">
        <authorList>
            <person name="Ma L."/>
            <person name="Liu K.-W."/>
            <person name="Li Z."/>
            <person name="Hsiao Y.-Y."/>
            <person name="Qi Y."/>
            <person name="Fu T."/>
            <person name="Tang G."/>
            <person name="Zhang D."/>
            <person name="Sun W.-H."/>
            <person name="Liu D.-K."/>
            <person name="Li Y."/>
            <person name="Chen G.-Z."/>
            <person name="Liu X.-D."/>
            <person name="Liao X.-Y."/>
            <person name="Jiang Y.-T."/>
            <person name="Yu X."/>
            <person name="Hao Y."/>
            <person name="Huang J."/>
            <person name="Zhao X.-W."/>
            <person name="Ke S."/>
            <person name="Chen Y.-Y."/>
            <person name="Wu W.-L."/>
            <person name="Hsu J.-L."/>
            <person name="Lin Y.-F."/>
            <person name="Huang M.-D."/>
            <person name="Li C.-Y."/>
            <person name="Huang L."/>
            <person name="Wang Z.-W."/>
            <person name="Zhao X."/>
            <person name="Zhong W.-Y."/>
            <person name="Peng D.-H."/>
            <person name="Ahmad S."/>
            <person name="Lan S."/>
            <person name="Zhang J.-S."/>
            <person name="Tsai W.-C."/>
            <person name="Van De Peer Y."/>
            <person name="Liu Z.-J."/>
        </authorList>
    </citation>
    <scope>NUCLEOTIDE SEQUENCE</scope>
    <source>
        <strain evidence="2">SCP</strain>
        <tissue evidence="2">Leaves</tissue>
    </source>
</reference>
<evidence type="ECO:0000313" key="2">
    <source>
        <dbReference type="EMBL" id="KAK1275178.1"/>
    </source>
</evidence>
<dbReference type="EMBL" id="JAUJYN010000003">
    <property type="protein sequence ID" value="KAK1275178.1"/>
    <property type="molecule type" value="Genomic_DNA"/>
</dbReference>
<comment type="caution">
    <text evidence="2">The sequence shown here is derived from an EMBL/GenBank/DDBJ whole genome shotgun (WGS) entry which is preliminary data.</text>
</comment>
<evidence type="ECO:0000259" key="1">
    <source>
        <dbReference type="Pfam" id="PF10615"/>
    </source>
</evidence>
<dbReference type="PANTHER" id="PTHR13343:SF22">
    <property type="entry name" value="GLUTAMYL-TRNA REDUCTASE-BINDING PROTEIN, CHLOROPLASTIC"/>
    <property type="match status" value="1"/>
</dbReference>
<gene>
    <name evidence="2" type="ORF">QJS04_geneDACA003942</name>
</gene>
<dbReference type="InterPro" id="IPR019595">
    <property type="entry name" value="DUF2470"/>
</dbReference>
<dbReference type="Proteomes" id="UP001179952">
    <property type="component" value="Unassembled WGS sequence"/>
</dbReference>
<evidence type="ECO:0000313" key="3">
    <source>
        <dbReference type="Proteomes" id="UP001179952"/>
    </source>
</evidence>
<dbReference type="SUPFAM" id="SSF50475">
    <property type="entry name" value="FMN-binding split barrel"/>
    <property type="match status" value="1"/>
</dbReference>
<dbReference type="PANTHER" id="PTHR13343">
    <property type="entry name" value="CREG1 PROTEIN"/>
    <property type="match status" value="1"/>
</dbReference>
<dbReference type="Pfam" id="PF10615">
    <property type="entry name" value="DUF2470"/>
    <property type="match status" value="1"/>
</dbReference>
<dbReference type="Gene3D" id="3.20.180.10">
    <property type="entry name" value="PNP-oxidase-like"/>
    <property type="match status" value="1"/>
</dbReference>
<protein>
    <recommendedName>
        <fullName evidence="1">DUF2470 domain-containing protein</fullName>
    </recommendedName>
</protein>
<proteinExistence type="predicted"/>
<dbReference type="InterPro" id="IPR037119">
    <property type="entry name" value="Haem_oxidase_HugZ-like_sf"/>
</dbReference>
<reference evidence="2" key="1">
    <citation type="journal article" date="2023" name="Nat. Commun.">
        <title>Diploid and tetraploid genomes of Acorus and the evolution of monocots.</title>
        <authorList>
            <person name="Ma L."/>
            <person name="Liu K.W."/>
            <person name="Li Z."/>
            <person name="Hsiao Y.Y."/>
            <person name="Qi Y."/>
            <person name="Fu T."/>
            <person name="Tang G.D."/>
            <person name="Zhang D."/>
            <person name="Sun W.H."/>
            <person name="Liu D.K."/>
            <person name="Li Y."/>
            <person name="Chen G.Z."/>
            <person name="Liu X.D."/>
            <person name="Liao X.Y."/>
            <person name="Jiang Y.T."/>
            <person name="Yu X."/>
            <person name="Hao Y."/>
            <person name="Huang J."/>
            <person name="Zhao X.W."/>
            <person name="Ke S."/>
            <person name="Chen Y.Y."/>
            <person name="Wu W.L."/>
            <person name="Hsu J.L."/>
            <person name="Lin Y.F."/>
            <person name="Huang M.D."/>
            <person name="Li C.Y."/>
            <person name="Huang L."/>
            <person name="Wang Z.W."/>
            <person name="Zhao X."/>
            <person name="Zhong W.Y."/>
            <person name="Peng D.H."/>
            <person name="Ahmad S."/>
            <person name="Lan S."/>
            <person name="Zhang J.S."/>
            <person name="Tsai W.C."/>
            <person name="Van de Peer Y."/>
            <person name="Liu Z.J."/>
        </authorList>
    </citation>
    <scope>NUCLEOTIDE SEQUENCE</scope>
    <source>
        <strain evidence="2">SCP</strain>
    </source>
</reference>
<keyword evidence="3" id="KW-1185">Reference proteome</keyword>
<feature type="domain" description="DUF2470" evidence="1">
    <location>
        <begin position="117"/>
        <end position="162"/>
    </location>
</feature>
<dbReference type="AlphaFoldDB" id="A0AAV9BFE5"/>
<sequence length="191" mass="21935">MELSSTGTLSTLTSEGWPLGIGARFAVDSLGTPAMCLNLRDPQFSLGQKSSFHVQLQQSKSRTPQCTLQGSLKKPEDRVLLKRLHTIWEKKFGEELDEDLAYVVSVDSVLQMDDFKEVTDAKMIWVDRLGFDLHLYWQGETFEVRIPFPREVTDEKGVKSSFNTMAHLAWEVEKSYAVPEFEKIKFMKRIR</sequence>
<accession>A0AAV9BFE5</accession>
<organism evidence="2 3">
    <name type="scientific">Acorus gramineus</name>
    <name type="common">Dwarf sweet flag</name>
    <dbReference type="NCBI Taxonomy" id="55184"/>
    <lineage>
        <taxon>Eukaryota</taxon>
        <taxon>Viridiplantae</taxon>
        <taxon>Streptophyta</taxon>
        <taxon>Embryophyta</taxon>
        <taxon>Tracheophyta</taxon>
        <taxon>Spermatophyta</taxon>
        <taxon>Magnoliopsida</taxon>
        <taxon>Liliopsida</taxon>
        <taxon>Acoraceae</taxon>
        <taxon>Acorus</taxon>
    </lineage>
</organism>
<dbReference type="GO" id="GO:0009507">
    <property type="term" value="C:chloroplast"/>
    <property type="evidence" value="ECO:0007669"/>
    <property type="project" value="TreeGrafter"/>
</dbReference>